<name>A0A9Q0I7S5_9TELE</name>
<dbReference type="Proteomes" id="UP001148018">
    <property type="component" value="Unassembled WGS sequence"/>
</dbReference>
<feature type="region of interest" description="Disordered" evidence="1">
    <location>
        <begin position="1"/>
        <end position="72"/>
    </location>
</feature>
<proteinExistence type="predicted"/>
<dbReference type="EMBL" id="JANIIK010000116">
    <property type="protein sequence ID" value="KAJ3587983.1"/>
    <property type="molecule type" value="Genomic_DNA"/>
</dbReference>
<evidence type="ECO:0000313" key="2">
    <source>
        <dbReference type="EMBL" id="KAJ3587983.1"/>
    </source>
</evidence>
<comment type="caution">
    <text evidence="2">The sequence shown here is derived from an EMBL/GenBank/DDBJ whole genome shotgun (WGS) entry which is preliminary data.</text>
</comment>
<organism evidence="2 3">
    <name type="scientific">Muraenolepis orangiensis</name>
    <name type="common">Patagonian moray cod</name>
    <dbReference type="NCBI Taxonomy" id="630683"/>
    <lineage>
        <taxon>Eukaryota</taxon>
        <taxon>Metazoa</taxon>
        <taxon>Chordata</taxon>
        <taxon>Craniata</taxon>
        <taxon>Vertebrata</taxon>
        <taxon>Euteleostomi</taxon>
        <taxon>Actinopterygii</taxon>
        <taxon>Neopterygii</taxon>
        <taxon>Teleostei</taxon>
        <taxon>Neoteleostei</taxon>
        <taxon>Acanthomorphata</taxon>
        <taxon>Zeiogadaria</taxon>
        <taxon>Gadariae</taxon>
        <taxon>Gadiformes</taxon>
        <taxon>Muraenolepidoidei</taxon>
        <taxon>Muraenolepididae</taxon>
        <taxon>Muraenolepis</taxon>
    </lineage>
</organism>
<feature type="compositionally biased region" description="Basic and acidic residues" evidence="1">
    <location>
        <begin position="134"/>
        <end position="145"/>
    </location>
</feature>
<gene>
    <name evidence="2" type="ORF">NHX12_011577</name>
</gene>
<evidence type="ECO:0000256" key="1">
    <source>
        <dbReference type="SAM" id="MobiDB-lite"/>
    </source>
</evidence>
<keyword evidence="3" id="KW-1185">Reference proteome</keyword>
<reference evidence="2" key="1">
    <citation type="submission" date="2022-07" db="EMBL/GenBank/DDBJ databases">
        <title>Chromosome-level genome of Muraenolepis orangiensis.</title>
        <authorList>
            <person name="Kim J."/>
        </authorList>
    </citation>
    <scope>NUCLEOTIDE SEQUENCE</scope>
    <source>
        <strain evidence="2">KU_S4_2022</strain>
        <tissue evidence="2">Muscle</tissue>
    </source>
</reference>
<feature type="compositionally biased region" description="Polar residues" evidence="1">
    <location>
        <begin position="121"/>
        <end position="132"/>
    </location>
</feature>
<dbReference type="AlphaFoldDB" id="A0A9Q0I7S5"/>
<accession>A0A9Q0I7S5</accession>
<sequence length="145" mass="16622">MGRDRERRGGHDGEGQSERDQEDVMGRDRERPGGHDGGRDVRDIKRPGGCDVRDRERPRGHDEIVKDRERPRGCEVSDIEIHQRNQEDIMVKDRGRETKRTSWIQTSVPFVPDVLCFRPTTSLPILSPTRGTRGTRDGSIRKCPP</sequence>
<feature type="region of interest" description="Disordered" evidence="1">
    <location>
        <begin position="121"/>
        <end position="145"/>
    </location>
</feature>
<evidence type="ECO:0000313" key="3">
    <source>
        <dbReference type="Proteomes" id="UP001148018"/>
    </source>
</evidence>
<protein>
    <submittedName>
        <fullName evidence="2">Uncharacterized protein</fullName>
    </submittedName>
</protein>